<dbReference type="AlphaFoldDB" id="A0A821CDY3"/>
<proteinExistence type="predicted"/>
<comment type="caution">
    <text evidence="1">The sequence shown here is derived from an EMBL/GenBank/DDBJ whole genome shotgun (WGS) entry which is preliminary data.</text>
</comment>
<evidence type="ECO:0000313" key="2">
    <source>
        <dbReference type="Proteomes" id="UP000663838"/>
    </source>
</evidence>
<name>A0A821CDY3_9BILA</name>
<dbReference type="Proteomes" id="UP000663838">
    <property type="component" value="Unassembled WGS sequence"/>
</dbReference>
<protein>
    <submittedName>
        <fullName evidence="1">Uncharacterized protein</fullName>
    </submittedName>
</protein>
<accession>A0A821CDY3</accession>
<sequence length="314" mass="35184">MDSNLFNNNYAVQYLLQQAEELQHQIRPIINNININNLSNLSDFKLEEIDQASANQFSPSLLSTGVYEHSESADANSINNSLVDASVGAITSISNYSGEIFLESNPPELIRRPSAQGPITYRQNISPPVPPPLVIRQRAPPLRTPAPLILRERPLRILVPISSTTIIKRLPPISVTPQSVIVEQPQQRKLVTHHAPPSRPYPTPPNIIITYESIQANVVRSVQKFGVQPQNPDEYRIRYGNTLLDASPLISQALDFGIVEDFSPLSSNYDQQYQLNSSAYYLNNAQTIFEPQYEYGTSSWGSQTANNNEKVEIY</sequence>
<evidence type="ECO:0000313" key="1">
    <source>
        <dbReference type="EMBL" id="CAF4608346.1"/>
    </source>
</evidence>
<dbReference type="EMBL" id="CAJOBS010000593">
    <property type="protein sequence ID" value="CAF4608346.1"/>
    <property type="molecule type" value="Genomic_DNA"/>
</dbReference>
<organism evidence="1 2">
    <name type="scientific">Rotaria socialis</name>
    <dbReference type="NCBI Taxonomy" id="392032"/>
    <lineage>
        <taxon>Eukaryota</taxon>
        <taxon>Metazoa</taxon>
        <taxon>Spiralia</taxon>
        <taxon>Gnathifera</taxon>
        <taxon>Rotifera</taxon>
        <taxon>Eurotatoria</taxon>
        <taxon>Bdelloidea</taxon>
        <taxon>Philodinida</taxon>
        <taxon>Philodinidae</taxon>
        <taxon>Rotaria</taxon>
    </lineage>
</organism>
<gene>
    <name evidence="1" type="ORF">TOA249_LOCUS11095</name>
</gene>
<reference evidence="1" key="1">
    <citation type="submission" date="2021-02" db="EMBL/GenBank/DDBJ databases">
        <authorList>
            <person name="Nowell W R."/>
        </authorList>
    </citation>
    <scope>NUCLEOTIDE SEQUENCE</scope>
</reference>